<evidence type="ECO:0000256" key="1">
    <source>
        <dbReference type="SAM" id="MobiDB-lite"/>
    </source>
</evidence>
<accession>A0A4C1XP17</accession>
<feature type="compositionally biased region" description="Low complexity" evidence="1">
    <location>
        <begin position="39"/>
        <end position="52"/>
    </location>
</feature>
<name>A0A4C1XP17_EUMVA</name>
<evidence type="ECO:0000313" key="3">
    <source>
        <dbReference type="Proteomes" id="UP000299102"/>
    </source>
</evidence>
<gene>
    <name evidence="2" type="ORF">EVAR_98389_1</name>
</gene>
<dbReference type="AlphaFoldDB" id="A0A4C1XP17"/>
<feature type="compositionally biased region" description="Low complexity" evidence="1">
    <location>
        <begin position="20"/>
        <end position="32"/>
    </location>
</feature>
<protein>
    <submittedName>
        <fullName evidence="2">Uncharacterized protein</fullName>
    </submittedName>
</protein>
<reference evidence="2 3" key="1">
    <citation type="journal article" date="2019" name="Commun. Biol.">
        <title>The bagworm genome reveals a unique fibroin gene that provides high tensile strength.</title>
        <authorList>
            <person name="Kono N."/>
            <person name="Nakamura H."/>
            <person name="Ohtoshi R."/>
            <person name="Tomita M."/>
            <person name="Numata K."/>
            <person name="Arakawa K."/>
        </authorList>
    </citation>
    <scope>NUCLEOTIDE SEQUENCE [LARGE SCALE GENOMIC DNA]</scope>
</reference>
<proteinExistence type="predicted"/>
<feature type="region of interest" description="Disordered" evidence="1">
    <location>
        <begin position="1"/>
        <end position="60"/>
    </location>
</feature>
<keyword evidence="3" id="KW-1185">Reference proteome</keyword>
<dbReference type="Proteomes" id="UP000299102">
    <property type="component" value="Unassembled WGS sequence"/>
</dbReference>
<dbReference type="OrthoDB" id="769138at2759"/>
<evidence type="ECO:0000313" key="2">
    <source>
        <dbReference type="EMBL" id="GBP65676.1"/>
    </source>
</evidence>
<dbReference type="EMBL" id="BGZK01000936">
    <property type="protein sequence ID" value="GBP65676.1"/>
    <property type="molecule type" value="Genomic_DNA"/>
</dbReference>
<sequence length="104" mass="11047">MLRTGARHPDAAASTSRDVGAPPAAADGAPAPAHSPTLSPSKASAAPVSSTPVEDEADDVQNLHATLAEYLQLEPKFQPRLYLPKDHEVESFKKNASYLDNKEN</sequence>
<comment type="caution">
    <text evidence="2">The sequence shown here is derived from an EMBL/GenBank/DDBJ whole genome shotgun (WGS) entry which is preliminary data.</text>
</comment>
<organism evidence="2 3">
    <name type="scientific">Eumeta variegata</name>
    <name type="common">Bagworm moth</name>
    <name type="synonym">Eumeta japonica</name>
    <dbReference type="NCBI Taxonomy" id="151549"/>
    <lineage>
        <taxon>Eukaryota</taxon>
        <taxon>Metazoa</taxon>
        <taxon>Ecdysozoa</taxon>
        <taxon>Arthropoda</taxon>
        <taxon>Hexapoda</taxon>
        <taxon>Insecta</taxon>
        <taxon>Pterygota</taxon>
        <taxon>Neoptera</taxon>
        <taxon>Endopterygota</taxon>
        <taxon>Lepidoptera</taxon>
        <taxon>Glossata</taxon>
        <taxon>Ditrysia</taxon>
        <taxon>Tineoidea</taxon>
        <taxon>Psychidae</taxon>
        <taxon>Oiketicinae</taxon>
        <taxon>Eumeta</taxon>
    </lineage>
</organism>